<dbReference type="SUPFAM" id="SSF52540">
    <property type="entry name" value="P-loop containing nucleoside triphosphate hydrolases"/>
    <property type="match status" value="2"/>
</dbReference>
<evidence type="ECO:0000256" key="1">
    <source>
        <dbReference type="ARBA" id="ARBA00022448"/>
    </source>
</evidence>
<evidence type="ECO:0000256" key="5">
    <source>
        <dbReference type="ARBA" id="ARBA00022840"/>
    </source>
</evidence>
<sequence>MTAPAIAARGISKSFGGVKALTRASIAVARGRVHALVGENGAGKSTLIKILGGRIPPDEGTVEMADGGLRVGTVFQELTLLPFMTVAENLLLGREPRTGLGLIDRAAMPAIAEAELAGLGITHIDTRALAADISLAERQIIEIARVIMSEPQVLLLDEPTSALVEREVAWLFGQIRALREKGAAIVFTSHRWGEITSIADEITIFRNGTDVGTFTSIAEDEAITLMTGQKLDAVFPPRDAPPAAPARLTLRGARAEGTGLLDLDLHPGEILGIGGLAGHGHRALFFGLFGAPGFREGRVEIDGKPVRIASSRDAMRAGIALVPEDRKSEGLFLSLSVRDNFTLPILRRLSRFGILRLGAERALVAENIRRLAVRTPSAAQRVGALSGGNQQKVLLGRWLMTQSRILLLYDVTRGVDVATKHEIYELVAGLAREGYAILFYSSDAEELAHLCHRVKVMRRGAFVAEIAAADLSAEAIVAAAMRESGQKEVPNAA</sequence>
<dbReference type="eggNOG" id="COG1129">
    <property type="taxonomic scope" value="Bacteria"/>
</dbReference>
<dbReference type="Pfam" id="PF00005">
    <property type="entry name" value="ABC_tran"/>
    <property type="match status" value="2"/>
</dbReference>
<dbReference type="InterPro" id="IPR017871">
    <property type="entry name" value="ABC_transporter-like_CS"/>
</dbReference>
<dbReference type="STRING" id="349163.Acry_2594"/>
<keyword evidence="4" id="KW-0547">Nucleotide-binding</keyword>
<reference evidence="7 8" key="1">
    <citation type="submission" date="2007-05" db="EMBL/GenBank/DDBJ databases">
        <title>Complete sequence of chromosome of Acidiphilium cryptum JF-5.</title>
        <authorList>
            <consortium name="US DOE Joint Genome Institute"/>
            <person name="Copeland A."/>
            <person name="Lucas S."/>
            <person name="Lapidus A."/>
            <person name="Barry K."/>
            <person name="Detter J.C."/>
            <person name="Glavina del Rio T."/>
            <person name="Hammon N."/>
            <person name="Israni S."/>
            <person name="Dalin E."/>
            <person name="Tice H."/>
            <person name="Pitluck S."/>
            <person name="Sims D."/>
            <person name="Brettin T."/>
            <person name="Bruce D."/>
            <person name="Han C."/>
            <person name="Schmutz J."/>
            <person name="Larimer F."/>
            <person name="Land M."/>
            <person name="Hauser L."/>
            <person name="Kyrpides N."/>
            <person name="Kim E."/>
            <person name="Magnuson T."/>
            <person name="Richardson P."/>
        </authorList>
    </citation>
    <scope>NUCLEOTIDE SEQUENCE [LARGE SCALE GENOMIC DNA]</scope>
    <source>
        <strain evidence="7 8">JF-5</strain>
    </source>
</reference>
<organism evidence="7 8">
    <name type="scientific">Acidiphilium cryptum (strain JF-5)</name>
    <dbReference type="NCBI Taxonomy" id="349163"/>
    <lineage>
        <taxon>Bacteria</taxon>
        <taxon>Pseudomonadati</taxon>
        <taxon>Pseudomonadota</taxon>
        <taxon>Alphaproteobacteria</taxon>
        <taxon>Acetobacterales</taxon>
        <taxon>Acidocellaceae</taxon>
        <taxon>Acidiphilium</taxon>
    </lineage>
</organism>
<dbReference type="InterPro" id="IPR003439">
    <property type="entry name" value="ABC_transporter-like_ATP-bd"/>
</dbReference>
<dbReference type="GO" id="GO:0016887">
    <property type="term" value="F:ATP hydrolysis activity"/>
    <property type="evidence" value="ECO:0007669"/>
    <property type="project" value="InterPro"/>
</dbReference>
<evidence type="ECO:0000313" key="7">
    <source>
        <dbReference type="EMBL" id="ABQ31785.1"/>
    </source>
</evidence>
<gene>
    <name evidence="7" type="ordered locus">Acry_2594</name>
</gene>
<evidence type="ECO:0000256" key="2">
    <source>
        <dbReference type="ARBA" id="ARBA00022597"/>
    </source>
</evidence>
<dbReference type="PROSITE" id="PS50893">
    <property type="entry name" value="ABC_TRANSPORTER_2"/>
    <property type="match status" value="2"/>
</dbReference>
<dbReference type="KEGG" id="acr:Acry_2594"/>
<keyword evidence="2" id="KW-0762">Sugar transport</keyword>
<keyword evidence="1" id="KW-0813">Transport</keyword>
<keyword evidence="3" id="KW-0677">Repeat</keyword>
<dbReference type="AlphaFoldDB" id="A5G1Q3"/>
<dbReference type="EMBL" id="CP000697">
    <property type="protein sequence ID" value="ABQ31785.1"/>
    <property type="molecule type" value="Genomic_DNA"/>
</dbReference>
<feature type="domain" description="ABC transporter" evidence="6">
    <location>
        <begin position="6"/>
        <end position="230"/>
    </location>
</feature>
<protein>
    <submittedName>
        <fullName evidence="7">Monosaccharide ABC transporter ATP-binding protein, CUT2 family</fullName>
    </submittedName>
</protein>
<dbReference type="PANTHER" id="PTHR43790:SF9">
    <property type="entry name" value="GALACTOFURANOSE TRANSPORTER ATP-BINDING PROTEIN YTFR"/>
    <property type="match status" value="1"/>
</dbReference>
<dbReference type="CDD" id="cd03216">
    <property type="entry name" value="ABC_Carb_Monos_I"/>
    <property type="match status" value="1"/>
</dbReference>
<dbReference type="GO" id="GO:0005524">
    <property type="term" value="F:ATP binding"/>
    <property type="evidence" value="ECO:0007669"/>
    <property type="project" value="UniProtKB-KW"/>
</dbReference>
<dbReference type="HOGENOM" id="CLU_000604_92_3_5"/>
<dbReference type="InterPro" id="IPR003593">
    <property type="entry name" value="AAA+_ATPase"/>
</dbReference>
<dbReference type="InterPro" id="IPR050107">
    <property type="entry name" value="ABC_carbohydrate_import_ATPase"/>
</dbReference>
<dbReference type="Proteomes" id="UP000000245">
    <property type="component" value="Chromosome"/>
</dbReference>
<keyword evidence="8" id="KW-1185">Reference proteome</keyword>
<dbReference type="CDD" id="cd03215">
    <property type="entry name" value="ABC_Carb_Monos_II"/>
    <property type="match status" value="1"/>
</dbReference>
<dbReference type="PANTHER" id="PTHR43790">
    <property type="entry name" value="CARBOHYDRATE TRANSPORT ATP-BINDING PROTEIN MG119-RELATED"/>
    <property type="match status" value="1"/>
</dbReference>
<dbReference type="PROSITE" id="PS00211">
    <property type="entry name" value="ABC_TRANSPORTER_1"/>
    <property type="match status" value="1"/>
</dbReference>
<evidence type="ECO:0000313" key="8">
    <source>
        <dbReference type="Proteomes" id="UP000000245"/>
    </source>
</evidence>
<evidence type="ECO:0000256" key="3">
    <source>
        <dbReference type="ARBA" id="ARBA00022737"/>
    </source>
</evidence>
<proteinExistence type="predicted"/>
<name>A5G1Q3_ACICJ</name>
<dbReference type="Gene3D" id="3.40.50.300">
    <property type="entry name" value="P-loop containing nucleotide triphosphate hydrolases"/>
    <property type="match status" value="2"/>
</dbReference>
<keyword evidence="5 7" id="KW-0067">ATP-binding</keyword>
<accession>A5G1Q3</accession>
<evidence type="ECO:0000256" key="4">
    <source>
        <dbReference type="ARBA" id="ARBA00022741"/>
    </source>
</evidence>
<dbReference type="SMART" id="SM00382">
    <property type="entry name" value="AAA"/>
    <property type="match status" value="1"/>
</dbReference>
<feature type="domain" description="ABC transporter" evidence="6">
    <location>
        <begin position="243"/>
        <end position="484"/>
    </location>
</feature>
<dbReference type="InterPro" id="IPR027417">
    <property type="entry name" value="P-loop_NTPase"/>
</dbReference>
<evidence type="ECO:0000259" key="6">
    <source>
        <dbReference type="PROSITE" id="PS50893"/>
    </source>
</evidence>
<dbReference type="RefSeq" id="WP_012040167.1">
    <property type="nucleotide sequence ID" value="NC_009484.1"/>
</dbReference>